<dbReference type="InterPro" id="IPR001273">
    <property type="entry name" value="ArAA_hydroxylase"/>
</dbReference>
<reference evidence="9 10" key="1">
    <citation type="submission" date="2020-08" db="EMBL/GenBank/DDBJ databases">
        <title>Hymenobacter sp. S2-20-2 genome sequencing.</title>
        <authorList>
            <person name="Jin L."/>
        </authorList>
    </citation>
    <scope>NUCLEOTIDE SEQUENCE [LARGE SCALE GENOMIC DNA]</scope>
    <source>
        <strain evidence="9 10">S2-20-2</strain>
    </source>
</reference>
<evidence type="ECO:0000256" key="7">
    <source>
        <dbReference type="PIRSR" id="PIRSR601273-2"/>
    </source>
</evidence>
<dbReference type="InterPro" id="IPR019774">
    <property type="entry name" value="Aromatic-AA_hydroxylase_C"/>
</dbReference>
<evidence type="ECO:0000259" key="8">
    <source>
        <dbReference type="PROSITE" id="PS51410"/>
    </source>
</evidence>
<name>A0A7G7WCQ7_9BACT</name>
<keyword evidence="4 9" id="KW-0560">Oxidoreductase</keyword>
<keyword evidence="3 7" id="KW-0479">Metal-binding</keyword>
<dbReference type="EC" id="1.14.16.1" evidence="9"/>
<dbReference type="GO" id="GO:0005506">
    <property type="term" value="F:iron ion binding"/>
    <property type="evidence" value="ECO:0007669"/>
    <property type="project" value="InterPro"/>
</dbReference>
<evidence type="ECO:0000256" key="3">
    <source>
        <dbReference type="ARBA" id="ARBA00022723"/>
    </source>
</evidence>
<dbReference type="PANTHER" id="PTHR11473:SF24">
    <property type="entry name" value="PHENYLALANINE-4-HYDROXYLASE"/>
    <property type="match status" value="1"/>
</dbReference>
<evidence type="ECO:0000256" key="6">
    <source>
        <dbReference type="ARBA" id="ARBA00023033"/>
    </source>
</evidence>
<dbReference type="PANTHER" id="PTHR11473">
    <property type="entry name" value="AROMATIC AMINO ACID HYDROXYLASE"/>
    <property type="match status" value="1"/>
</dbReference>
<protein>
    <submittedName>
        <fullName evidence="9">Phenylalanine 4-monooxygenase</fullName>
        <ecNumber evidence="9">1.14.16.1</ecNumber>
    </submittedName>
</protein>
<sequence>MPILMLQQHYDRYTAQDQLVWKVLFDRQTALLHKRACTAFWQGLAAVGLHRNAIPDFSEVSERLYRATGWQLEPVKGALNDAEFFGLLAQRKFPATVWIRSMEQFDFIEEPDLFHGVFGHAPLLMDQRFADFLHFLGQMAVQHLDDAVALSRLERLYGFTVQFGLVQERGETRMYGAGLLSSSGEIHHCISDVTRRQPFDLATVLQTPYSEAHLQEQYFLLNGWDQLTESVADLAALFASGWQLEPVEKQ</sequence>
<dbReference type="InterPro" id="IPR036329">
    <property type="entry name" value="Aro-AA_hydroxylase_C_sf"/>
</dbReference>
<evidence type="ECO:0000256" key="4">
    <source>
        <dbReference type="ARBA" id="ARBA00023002"/>
    </source>
</evidence>
<feature type="domain" description="Biopterin-dependent aromatic amino acid hydroxylase family profile" evidence="8">
    <location>
        <begin position="1"/>
        <end position="250"/>
    </location>
</feature>
<keyword evidence="6 9" id="KW-0503">Monooxygenase</keyword>
<comment type="similarity">
    <text evidence="2">Belongs to the biopterin-dependent aromatic amino acid hydroxylase family.</text>
</comment>
<dbReference type="PROSITE" id="PS51410">
    <property type="entry name" value="BH4_AAA_HYDROXYL_2"/>
    <property type="match status" value="1"/>
</dbReference>
<feature type="binding site" evidence="7">
    <location>
        <position position="115"/>
    </location>
    <ligand>
        <name>Fe cation</name>
        <dbReference type="ChEBI" id="CHEBI:24875"/>
    </ligand>
</feature>
<dbReference type="AlphaFoldDB" id="A0A7G7WCQ7"/>
<dbReference type="EMBL" id="CP060202">
    <property type="protein sequence ID" value="QNH64150.1"/>
    <property type="molecule type" value="Genomic_DNA"/>
</dbReference>
<dbReference type="InterPro" id="IPR036951">
    <property type="entry name" value="ArAA_hydroxylase_sf"/>
</dbReference>
<keyword evidence="10" id="KW-1185">Reference proteome</keyword>
<gene>
    <name evidence="9" type="ORF">H4317_11905</name>
</gene>
<dbReference type="PRINTS" id="PR00372">
    <property type="entry name" value="FYWHYDRXLASE"/>
</dbReference>
<evidence type="ECO:0000256" key="1">
    <source>
        <dbReference type="ARBA" id="ARBA00001954"/>
    </source>
</evidence>
<feature type="binding site" evidence="7">
    <location>
        <position position="120"/>
    </location>
    <ligand>
        <name>Fe cation</name>
        <dbReference type="ChEBI" id="CHEBI:24875"/>
    </ligand>
</feature>
<dbReference type="GO" id="GO:0004505">
    <property type="term" value="F:phenylalanine 4-monooxygenase activity"/>
    <property type="evidence" value="ECO:0007669"/>
    <property type="project" value="UniProtKB-EC"/>
</dbReference>
<comment type="cofactor">
    <cofactor evidence="1 7">
        <name>Fe(2+)</name>
        <dbReference type="ChEBI" id="CHEBI:29033"/>
    </cofactor>
</comment>
<evidence type="ECO:0000313" key="10">
    <source>
        <dbReference type="Proteomes" id="UP000515489"/>
    </source>
</evidence>
<dbReference type="Proteomes" id="UP000515489">
    <property type="component" value="Chromosome"/>
</dbReference>
<evidence type="ECO:0000256" key="5">
    <source>
        <dbReference type="ARBA" id="ARBA00023004"/>
    </source>
</evidence>
<dbReference type="KEGG" id="hsk:H4317_11905"/>
<evidence type="ECO:0000313" key="9">
    <source>
        <dbReference type="EMBL" id="QNH64150.1"/>
    </source>
</evidence>
<accession>A0A7G7WCQ7</accession>
<keyword evidence="5 7" id="KW-0408">Iron</keyword>
<proteinExistence type="inferred from homology"/>
<dbReference type="Pfam" id="PF00351">
    <property type="entry name" value="Biopterin_H"/>
    <property type="match status" value="1"/>
</dbReference>
<organism evidence="9 10">
    <name type="scientific">Hymenobacter sediminicola</name>
    <dbReference type="NCBI Taxonomy" id="2761579"/>
    <lineage>
        <taxon>Bacteria</taxon>
        <taxon>Pseudomonadati</taxon>
        <taxon>Bacteroidota</taxon>
        <taxon>Cytophagia</taxon>
        <taxon>Cytophagales</taxon>
        <taxon>Hymenobacteraceae</taxon>
        <taxon>Hymenobacter</taxon>
    </lineage>
</organism>
<dbReference type="Gene3D" id="1.10.800.10">
    <property type="entry name" value="Aromatic amino acid hydroxylase"/>
    <property type="match status" value="1"/>
</dbReference>
<dbReference type="SUPFAM" id="SSF56534">
    <property type="entry name" value="Aromatic aminoacid monoxygenases, catalytic and oligomerization domains"/>
    <property type="match status" value="1"/>
</dbReference>
<dbReference type="NCBIfam" id="NF008877">
    <property type="entry name" value="PRK11913.1-2"/>
    <property type="match status" value="1"/>
</dbReference>
<evidence type="ECO:0000256" key="2">
    <source>
        <dbReference type="ARBA" id="ARBA00009712"/>
    </source>
</evidence>